<organism evidence="8 9">
    <name type="scientific">Nocardioides lentus</name>
    <dbReference type="NCBI Taxonomy" id="338077"/>
    <lineage>
        <taxon>Bacteria</taxon>
        <taxon>Bacillati</taxon>
        <taxon>Actinomycetota</taxon>
        <taxon>Actinomycetes</taxon>
        <taxon>Propionibacteriales</taxon>
        <taxon>Nocardioidaceae</taxon>
        <taxon>Nocardioides</taxon>
    </lineage>
</organism>
<comment type="caution">
    <text evidence="8">The sequence shown here is derived from an EMBL/GenBank/DDBJ whole genome shotgun (WGS) entry which is preliminary data.</text>
</comment>
<feature type="domain" description="PLD phosphodiesterase" evidence="7">
    <location>
        <begin position="399"/>
        <end position="426"/>
    </location>
</feature>
<dbReference type="InterPro" id="IPR027379">
    <property type="entry name" value="CLS_N"/>
</dbReference>
<evidence type="ECO:0000256" key="5">
    <source>
        <dbReference type="ARBA" id="ARBA00023136"/>
    </source>
</evidence>
<keyword evidence="5 6" id="KW-0472">Membrane</keyword>
<sequence>MDILQLVGAALLIGEYVVKIGALGTVPEGRNPGSSSAWLLAIFFIPVLGLPLYWLIGSPYVRGRRHRVQAEANQLLVEHTRALPTVPDGFAPGPGLESVVRMSRHLTGLPCVTGTDEAVHTETDAAFAAMARAVGAAEHYVHVEFYIASWDDATDPVFSALVAAGRRGVQVRFLLDHLGSRKYDGFRSLQRRLAQAGIACHLMMPIRPLRGQWRRPDLRNHRKLLVVDGRRAFVGSHNLIGPSYGSERNARVGRRWKDLTLELSGEAVVGVEAVFATDWYLETGERLDPDEFGLARSGTATPGTNAMQLVPSGPGFPSGPNLRLFTALVHAATRAVSITSPYFVPDESLLAAITSAAYRGVRVDLFVGEEADQFVVGHAQRSYYSALLEAGVRIHLYPAPAVLHAKYLTVDGTVGVLGSSNMDYRSYTLNYEVMLLGFGGGLVQRLLASDAEYLAVSRELSPEEWRRQPLRARYVDNVCRLASSLM</sequence>
<evidence type="ECO:0000256" key="3">
    <source>
        <dbReference type="ARBA" id="ARBA00022692"/>
    </source>
</evidence>
<reference evidence="8 9" key="1">
    <citation type="journal article" date="2019" name="Int. J. Syst. Evol. Microbiol.">
        <title>The Global Catalogue of Microorganisms (GCM) 10K type strain sequencing project: providing services to taxonomists for standard genome sequencing and annotation.</title>
        <authorList>
            <consortium name="The Broad Institute Genomics Platform"/>
            <consortium name="The Broad Institute Genome Sequencing Center for Infectious Disease"/>
            <person name="Wu L."/>
            <person name="Ma J."/>
        </authorList>
    </citation>
    <scope>NUCLEOTIDE SEQUENCE [LARGE SCALE GENOMIC DNA]</scope>
    <source>
        <strain evidence="8 9">JCM 14046</strain>
    </source>
</reference>
<comment type="subcellular location">
    <subcellularLocation>
        <location evidence="1">Cell membrane</location>
        <topology evidence="1">Multi-pass membrane protein</topology>
    </subcellularLocation>
</comment>
<dbReference type="InterPro" id="IPR001736">
    <property type="entry name" value="PLipase_D/transphosphatidylase"/>
</dbReference>
<evidence type="ECO:0000256" key="6">
    <source>
        <dbReference type="SAM" id="Phobius"/>
    </source>
</evidence>
<feature type="transmembrane region" description="Helical" evidence="6">
    <location>
        <begin position="38"/>
        <end position="56"/>
    </location>
</feature>
<keyword evidence="9" id="KW-1185">Reference proteome</keyword>
<dbReference type="RefSeq" id="WP_344009532.1">
    <property type="nucleotide sequence ID" value="NZ_BAAAMY010000015.1"/>
</dbReference>
<dbReference type="PANTHER" id="PTHR21248">
    <property type="entry name" value="CARDIOLIPIN SYNTHASE"/>
    <property type="match status" value="1"/>
</dbReference>
<proteinExistence type="predicted"/>
<evidence type="ECO:0000313" key="9">
    <source>
        <dbReference type="Proteomes" id="UP001501612"/>
    </source>
</evidence>
<gene>
    <name evidence="8" type="ORF">GCM10009737_37460</name>
</gene>
<feature type="domain" description="PLD phosphodiesterase" evidence="7">
    <location>
        <begin position="216"/>
        <end position="243"/>
    </location>
</feature>
<evidence type="ECO:0000256" key="2">
    <source>
        <dbReference type="ARBA" id="ARBA00022475"/>
    </source>
</evidence>
<dbReference type="Gene3D" id="3.30.870.10">
    <property type="entry name" value="Endonuclease Chain A"/>
    <property type="match status" value="2"/>
</dbReference>
<accession>A0ABN2PV08</accession>
<protein>
    <submittedName>
        <fullName evidence="8">Phospholipase D-like domain-containing protein</fullName>
    </submittedName>
</protein>
<dbReference type="EMBL" id="BAAAMY010000015">
    <property type="protein sequence ID" value="GAA1932032.1"/>
    <property type="molecule type" value="Genomic_DNA"/>
</dbReference>
<dbReference type="InterPro" id="IPR025202">
    <property type="entry name" value="PLD-like_dom"/>
</dbReference>
<dbReference type="Pfam" id="PF13091">
    <property type="entry name" value="PLDc_2"/>
    <property type="match status" value="2"/>
</dbReference>
<dbReference type="SUPFAM" id="SSF56024">
    <property type="entry name" value="Phospholipase D/nuclease"/>
    <property type="match status" value="2"/>
</dbReference>
<dbReference type="Proteomes" id="UP001501612">
    <property type="component" value="Unassembled WGS sequence"/>
</dbReference>
<keyword evidence="3 6" id="KW-0812">Transmembrane</keyword>
<evidence type="ECO:0000313" key="8">
    <source>
        <dbReference type="EMBL" id="GAA1932032.1"/>
    </source>
</evidence>
<evidence type="ECO:0000256" key="1">
    <source>
        <dbReference type="ARBA" id="ARBA00004651"/>
    </source>
</evidence>
<dbReference type="PROSITE" id="PS50035">
    <property type="entry name" value="PLD"/>
    <property type="match status" value="2"/>
</dbReference>
<dbReference type="PANTHER" id="PTHR21248:SF22">
    <property type="entry name" value="PHOSPHOLIPASE D"/>
    <property type="match status" value="1"/>
</dbReference>
<keyword evidence="4 6" id="KW-1133">Transmembrane helix</keyword>
<name>A0ABN2PV08_9ACTN</name>
<dbReference type="SMART" id="SM00155">
    <property type="entry name" value="PLDc"/>
    <property type="match status" value="2"/>
</dbReference>
<evidence type="ECO:0000259" key="7">
    <source>
        <dbReference type="PROSITE" id="PS50035"/>
    </source>
</evidence>
<dbReference type="Pfam" id="PF13396">
    <property type="entry name" value="PLDc_N"/>
    <property type="match status" value="1"/>
</dbReference>
<keyword evidence="2" id="KW-1003">Cell membrane</keyword>
<evidence type="ECO:0000256" key="4">
    <source>
        <dbReference type="ARBA" id="ARBA00022989"/>
    </source>
</evidence>